<proteinExistence type="predicted"/>
<keyword evidence="1" id="KW-0472">Membrane</keyword>
<keyword evidence="3" id="KW-1185">Reference proteome</keyword>
<feature type="transmembrane region" description="Helical" evidence="1">
    <location>
        <begin position="12"/>
        <end position="37"/>
    </location>
</feature>
<dbReference type="AlphaFoldDB" id="A0AAD7LHR4"/>
<feature type="transmembrane region" description="Helical" evidence="1">
    <location>
        <begin position="146"/>
        <end position="174"/>
    </location>
</feature>
<keyword evidence="1" id="KW-0812">Transmembrane</keyword>
<dbReference type="KEGG" id="qsa:O6P43_019095"/>
<keyword evidence="1" id="KW-1133">Transmembrane helix</keyword>
<accession>A0AAD7LHR4</accession>
<dbReference type="PROSITE" id="PS51257">
    <property type="entry name" value="PROKAR_LIPOPROTEIN"/>
    <property type="match status" value="1"/>
</dbReference>
<sequence>MSSIRVSKILRLPIVWKLVGLGSSIVGFSCYALSSIFTDLFGEWNPLKIVIYSLVSFLFTGMMLLAKNFGFSKNFLLKAHLGYFILVLTSLYSFFQDKDSSTQGEYESNHHRNRILSLISSAAFALMSMSLSRLFDLGFETGAFNFFLGCIMVSFMKLNLKFAAVGAVFCYLLLYIRSYSDFQQETDGGFDEGEHAVNIQVRDVEEINQSPESGVLLTGSSRKVKKSTITKSAIAHVAKSDIESHRPILQEEEEEEEEEEDIGVKRDCDFLNRYKNRYNLQRLGSI</sequence>
<organism evidence="2 3">
    <name type="scientific">Quillaja saponaria</name>
    <name type="common">Soap bark tree</name>
    <dbReference type="NCBI Taxonomy" id="32244"/>
    <lineage>
        <taxon>Eukaryota</taxon>
        <taxon>Viridiplantae</taxon>
        <taxon>Streptophyta</taxon>
        <taxon>Embryophyta</taxon>
        <taxon>Tracheophyta</taxon>
        <taxon>Spermatophyta</taxon>
        <taxon>Magnoliopsida</taxon>
        <taxon>eudicotyledons</taxon>
        <taxon>Gunneridae</taxon>
        <taxon>Pentapetalae</taxon>
        <taxon>rosids</taxon>
        <taxon>fabids</taxon>
        <taxon>Fabales</taxon>
        <taxon>Quillajaceae</taxon>
        <taxon>Quillaja</taxon>
    </lineage>
</organism>
<evidence type="ECO:0000313" key="3">
    <source>
        <dbReference type="Proteomes" id="UP001163823"/>
    </source>
</evidence>
<feature type="transmembrane region" description="Helical" evidence="1">
    <location>
        <begin position="49"/>
        <end position="66"/>
    </location>
</feature>
<feature type="transmembrane region" description="Helical" evidence="1">
    <location>
        <begin position="115"/>
        <end position="134"/>
    </location>
</feature>
<evidence type="ECO:0000256" key="1">
    <source>
        <dbReference type="SAM" id="Phobius"/>
    </source>
</evidence>
<comment type="caution">
    <text evidence="2">The sequence shown here is derived from an EMBL/GenBank/DDBJ whole genome shotgun (WGS) entry which is preliminary data.</text>
</comment>
<gene>
    <name evidence="2" type="ORF">O6P43_019095</name>
</gene>
<reference evidence="2" key="1">
    <citation type="journal article" date="2023" name="Science">
        <title>Elucidation of the pathway for biosynthesis of saponin adjuvants from the soapbark tree.</title>
        <authorList>
            <person name="Reed J."/>
            <person name="Orme A."/>
            <person name="El-Demerdash A."/>
            <person name="Owen C."/>
            <person name="Martin L.B.B."/>
            <person name="Misra R.C."/>
            <person name="Kikuchi S."/>
            <person name="Rejzek M."/>
            <person name="Martin A.C."/>
            <person name="Harkess A."/>
            <person name="Leebens-Mack J."/>
            <person name="Louveau T."/>
            <person name="Stephenson M.J."/>
            <person name="Osbourn A."/>
        </authorList>
    </citation>
    <scope>NUCLEOTIDE SEQUENCE</scope>
    <source>
        <strain evidence="2">S10</strain>
    </source>
</reference>
<dbReference type="Proteomes" id="UP001163823">
    <property type="component" value="Chromosome 8"/>
</dbReference>
<dbReference type="EMBL" id="JARAOO010000008">
    <property type="protein sequence ID" value="KAJ7958354.1"/>
    <property type="molecule type" value="Genomic_DNA"/>
</dbReference>
<feature type="transmembrane region" description="Helical" evidence="1">
    <location>
        <begin position="75"/>
        <end position="95"/>
    </location>
</feature>
<protein>
    <submittedName>
        <fullName evidence="2">Exocyst subunit exo70 family protein</fullName>
    </submittedName>
</protein>
<name>A0AAD7LHR4_QUISA</name>
<evidence type="ECO:0000313" key="2">
    <source>
        <dbReference type="EMBL" id="KAJ7958354.1"/>
    </source>
</evidence>